<keyword evidence="2" id="KW-0479">Metal-binding</keyword>
<dbReference type="GO" id="GO:0030246">
    <property type="term" value="F:carbohydrate binding"/>
    <property type="evidence" value="ECO:0007669"/>
    <property type="project" value="InterPro"/>
</dbReference>
<dbReference type="Gene3D" id="3.20.110.10">
    <property type="entry name" value="Glycoside hydrolase 38, N terminal domain"/>
    <property type="match status" value="1"/>
</dbReference>
<keyword evidence="4" id="KW-0326">Glycosidase</keyword>
<dbReference type="InParanoid" id="A0A146G6I0"/>
<evidence type="ECO:0000256" key="1">
    <source>
        <dbReference type="ARBA" id="ARBA00009792"/>
    </source>
</evidence>
<evidence type="ECO:0000256" key="3">
    <source>
        <dbReference type="ARBA" id="ARBA00022801"/>
    </source>
</evidence>
<comment type="similarity">
    <text evidence="1">Belongs to the glycosyl hydrolase 38 family.</text>
</comment>
<dbReference type="AlphaFoldDB" id="A0A146G6I0"/>
<dbReference type="InterPro" id="IPR000602">
    <property type="entry name" value="Glyco_hydro_38_N"/>
</dbReference>
<dbReference type="GO" id="GO:0046872">
    <property type="term" value="F:metal ion binding"/>
    <property type="evidence" value="ECO:0007669"/>
    <property type="project" value="UniProtKB-KW"/>
</dbReference>
<protein>
    <submittedName>
        <fullName evidence="6">Alpha-mannosidase</fullName>
    </submittedName>
</protein>
<dbReference type="GO" id="GO:0004559">
    <property type="term" value="F:alpha-mannosidase activity"/>
    <property type="evidence" value="ECO:0007669"/>
    <property type="project" value="InterPro"/>
</dbReference>
<dbReference type="Pfam" id="PF17677">
    <property type="entry name" value="Glyco_hydro38C2"/>
    <property type="match status" value="1"/>
</dbReference>
<dbReference type="Gene3D" id="2.60.40.2220">
    <property type="match status" value="1"/>
</dbReference>
<dbReference type="RefSeq" id="WP_075078235.1">
    <property type="nucleotide sequence ID" value="NZ_BDCO01000002.1"/>
</dbReference>
<organism evidence="6 7">
    <name type="scientific">Terrimicrobium sacchariphilum</name>
    <dbReference type="NCBI Taxonomy" id="690879"/>
    <lineage>
        <taxon>Bacteria</taxon>
        <taxon>Pseudomonadati</taxon>
        <taxon>Verrucomicrobiota</taxon>
        <taxon>Terrimicrobiia</taxon>
        <taxon>Terrimicrobiales</taxon>
        <taxon>Terrimicrobiaceae</taxon>
        <taxon>Terrimicrobium</taxon>
    </lineage>
</organism>
<dbReference type="InterPro" id="IPR015341">
    <property type="entry name" value="Glyco_hydro_38_cen"/>
</dbReference>
<evidence type="ECO:0000313" key="6">
    <source>
        <dbReference type="EMBL" id="GAT32398.1"/>
    </source>
</evidence>
<dbReference type="Gene3D" id="1.20.1270.50">
    <property type="entry name" value="Glycoside hydrolase family 38, central domain"/>
    <property type="match status" value="1"/>
</dbReference>
<dbReference type="OrthoDB" id="9772207at2"/>
<dbReference type="Pfam" id="PF01074">
    <property type="entry name" value="Glyco_hydro_38N"/>
    <property type="match status" value="1"/>
</dbReference>
<dbReference type="GO" id="GO:0006013">
    <property type="term" value="P:mannose metabolic process"/>
    <property type="evidence" value="ECO:0007669"/>
    <property type="project" value="InterPro"/>
</dbReference>
<dbReference type="InterPro" id="IPR011682">
    <property type="entry name" value="Glyco_hydro_38_C"/>
</dbReference>
<dbReference type="InterPro" id="IPR011013">
    <property type="entry name" value="Gal_mutarotase_sf_dom"/>
</dbReference>
<dbReference type="InterPro" id="IPR027291">
    <property type="entry name" value="Glyco_hydro_38_N_sf"/>
</dbReference>
<dbReference type="InterPro" id="IPR011330">
    <property type="entry name" value="Glyco_hydro/deAcase_b/a-brl"/>
</dbReference>
<name>A0A146G6I0_TERSA</name>
<dbReference type="SUPFAM" id="SSF88713">
    <property type="entry name" value="Glycoside hydrolase/deacetylase"/>
    <property type="match status" value="1"/>
</dbReference>
<comment type="caution">
    <text evidence="6">The sequence shown here is derived from an EMBL/GenBank/DDBJ whole genome shotgun (WGS) entry which is preliminary data.</text>
</comment>
<dbReference type="FunFam" id="3.20.110.10:FF:000002">
    <property type="entry name" value="alpha-mannosidase 2C1 isoform X1"/>
    <property type="match status" value="1"/>
</dbReference>
<dbReference type="InterPro" id="IPR041147">
    <property type="entry name" value="GH38_C"/>
</dbReference>
<sequence length="1051" mass="118029">MLVANSILIKARRLAETYADLIFRKIADIPVRMKETREHWRAVPTGWETWLVSEPGTSWGEPGGSAWFVGEWIIPDEWDGHAIYLRASTDGHESLFWLDGTPRGIFTHRTEAASRGNHHTLLLTAAGRAGARHQIALESYAGHFLVGTQPFDTPGTQGHYRQRFPRTFAGVCAMTRREDVREFVFDLKAVNDLVEMLAHDSFRRARLCAGLEEVFAEVYQHPDDVEEPLWTSRLVTTRAILRQLLDVPNTASAPTAGLIGHSHIDTAWTWTIDETIRKCARTFSNALSLMEQYPEYLFAQSAPFHTEMMRVHYPPIFSAMKARIAEGRWEPLGGMWIECDCNLVSGESMIRQFLRGIRYTLEHFAYRPDTFWLPDTFGYSAALPQIMAGFGLRYFLTTKLSWNDTNTFPYDTFLWQGIDGSEVLVHFNETQCAPDPATLIEKLHGGNRNDFRHTENYILHKEVNDRRLISYGYGDGGGGPTFEMIEMAARCRDTEGCPRGLHTTVSQFMQELAASSRKLPSYSGELYFEGHRGTLTQMHALKRGNRKAELLLRELEFLSVALPGKADPAAIDALWDTLLINQFHDILPGTSIPEVHDRAMAELSQLHAKASAALEQIAGQPRSGHLTLWNSLNWPRSGTLLLHDLPAGAQPHGEGILVQQTNDLEGRVETSVRGIVLPALGSASLELVDGSPAVHPSPFVFTEQSLDTPLLQATFDAHGYIDSLWDKECRRELRRGSLPLNALLSGEDVPVMWDNWDIDDDQSLKLRLETRVLHREVVCDGPLQFRIRTTYQIGQHSSLHQDMIFHAHSKLVEFDTLVEWRERHCLLKAAFGLNLNVASARQETQFGHVVRPTTRNTTQERAMFEVCQHKWTDLSESRYGVALLNDCKYGISVRGAEMRLSLLKGGCHPDPRGDSGKHRFRYALLPHAGGFSTESVIRPAYEFNIAPTSGSGPARNSLFQIDIPHVVVESIKPASTPADYIVRLYEAEGTAGFGALSFSSTPQSVWITNLLEDDIAELPVTGNSVEISFRPFEIKTLKVRASHLPDPAGRQ</sequence>
<dbReference type="Proteomes" id="UP000076023">
    <property type="component" value="Unassembled WGS sequence"/>
</dbReference>
<evidence type="ECO:0000259" key="5">
    <source>
        <dbReference type="SMART" id="SM00872"/>
    </source>
</evidence>
<reference evidence="7" key="1">
    <citation type="journal article" date="2017" name="Genome Announc.">
        <title>Draft Genome Sequence of Terrimicrobium sacchariphilum NM-5T, a Facultative Anaerobic Soil Bacterium of the Class Spartobacteria.</title>
        <authorList>
            <person name="Qiu Y.L."/>
            <person name="Tourlousse D.M."/>
            <person name="Matsuura N."/>
            <person name="Ohashi A."/>
            <person name="Sekiguchi Y."/>
        </authorList>
    </citation>
    <scope>NUCLEOTIDE SEQUENCE [LARGE SCALE GENOMIC DNA]</scope>
    <source>
        <strain evidence="7">NM-5</strain>
    </source>
</reference>
<dbReference type="InterPro" id="IPR037094">
    <property type="entry name" value="Glyco_hydro_38_cen_sf"/>
</dbReference>
<dbReference type="InterPro" id="IPR028995">
    <property type="entry name" value="Glyco_hydro_57/38_cen_sf"/>
</dbReference>
<gene>
    <name evidence="6" type="ORF">TSACC_2796</name>
</gene>
<dbReference type="SUPFAM" id="SSF74650">
    <property type="entry name" value="Galactose mutarotase-like"/>
    <property type="match status" value="1"/>
</dbReference>
<keyword evidence="7" id="KW-1185">Reference proteome</keyword>
<dbReference type="Pfam" id="PF09261">
    <property type="entry name" value="Alpha-mann_mid"/>
    <property type="match status" value="1"/>
</dbReference>
<dbReference type="EMBL" id="BDCO01000002">
    <property type="protein sequence ID" value="GAT32398.1"/>
    <property type="molecule type" value="Genomic_DNA"/>
</dbReference>
<dbReference type="Gene3D" id="2.70.98.30">
    <property type="entry name" value="Golgi alpha-mannosidase II, domain 4"/>
    <property type="match status" value="1"/>
</dbReference>
<dbReference type="Pfam" id="PF07748">
    <property type="entry name" value="Glyco_hydro_38C"/>
    <property type="match status" value="1"/>
</dbReference>
<dbReference type="STRING" id="690879.TSACC_2796"/>
<dbReference type="CDD" id="cd10789">
    <property type="entry name" value="GH38N_AMII_ER_cytosolic"/>
    <property type="match status" value="1"/>
</dbReference>
<feature type="domain" description="Glycoside hydrolase family 38 central" evidence="5">
    <location>
        <begin position="529"/>
        <end position="603"/>
    </location>
</feature>
<dbReference type="SUPFAM" id="SSF88688">
    <property type="entry name" value="Families 57/38 glycoside transferase middle domain"/>
    <property type="match status" value="1"/>
</dbReference>
<proteinExistence type="inferred from homology"/>
<evidence type="ECO:0000256" key="4">
    <source>
        <dbReference type="ARBA" id="ARBA00023295"/>
    </source>
</evidence>
<evidence type="ECO:0000313" key="7">
    <source>
        <dbReference type="Proteomes" id="UP000076023"/>
    </source>
</evidence>
<dbReference type="PANTHER" id="PTHR46017">
    <property type="entry name" value="ALPHA-MANNOSIDASE 2C1"/>
    <property type="match status" value="1"/>
</dbReference>
<accession>A0A146G6I0</accession>
<keyword evidence="3" id="KW-0378">Hydrolase</keyword>
<dbReference type="SMART" id="SM00872">
    <property type="entry name" value="Alpha-mann_mid"/>
    <property type="match status" value="1"/>
</dbReference>
<evidence type="ECO:0000256" key="2">
    <source>
        <dbReference type="ARBA" id="ARBA00022723"/>
    </source>
</evidence>
<dbReference type="PANTHER" id="PTHR46017:SF1">
    <property type="entry name" value="ALPHA-MANNOSIDASE 2C1"/>
    <property type="match status" value="1"/>
</dbReference>
<dbReference type="GO" id="GO:0009313">
    <property type="term" value="P:oligosaccharide catabolic process"/>
    <property type="evidence" value="ECO:0007669"/>
    <property type="project" value="TreeGrafter"/>
</dbReference>